<evidence type="ECO:0000256" key="3">
    <source>
        <dbReference type="ARBA" id="ARBA00008281"/>
    </source>
</evidence>
<protein>
    <recommendedName>
        <fullName evidence="10">Flagellar protein FliL</fullName>
    </recommendedName>
</protein>
<sequence>MTKGKLIAIIAGAVLLTAGAAGGGFWWWQRGHSTEAKAPPPPKPSTFRYVSMDKVIVMLRSQAGDPLAHYMAVDVVFKADDLVKEKAVKDQLPLLRSVTVKALSEFTLEKAGALTIEQLTTEVNAAYKARYTADSIEQPFAEALISKLIIE</sequence>
<dbReference type="Proteomes" id="UP000252884">
    <property type="component" value="Unassembled WGS sequence"/>
</dbReference>
<comment type="subcellular location">
    <subcellularLocation>
        <location evidence="10">Cell inner membrane</location>
    </subcellularLocation>
    <subcellularLocation>
        <location evidence="2">Cell membrane</location>
        <topology evidence="2">Single-pass membrane protein</topology>
    </subcellularLocation>
</comment>
<dbReference type="EMBL" id="QPJK01000005">
    <property type="protein sequence ID" value="RCW70484.1"/>
    <property type="molecule type" value="Genomic_DNA"/>
</dbReference>
<dbReference type="GO" id="GO:0071973">
    <property type="term" value="P:bacterial-type flagellum-dependent cell motility"/>
    <property type="evidence" value="ECO:0007669"/>
    <property type="project" value="InterPro"/>
</dbReference>
<dbReference type="GO" id="GO:0006935">
    <property type="term" value="P:chemotaxis"/>
    <property type="evidence" value="ECO:0007669"/>
    <property type="project" value="UniProtKB-KW"/>
</dbReference>
<keyword evidence="10" id="KW-0997">Cell inner membrane</keyword>
<keyword evidence="4" id="KW-1003">Cell membrane</keyword>
<keyword evidence="12" id="KW-1185">Reference proteome</keyword>
<keyword evidence="11" id="KW-0966">Cell projection</keyword>
<dbReference type="OrthoDB" id="7062113at2"/>
<evidence type="ECO:0000256" key="1">
    <source>
        <dbReference type="ARBA" id="ARBA00002254"/>
    </source>
</evidence>
<keyword evidence="7 10" id="KW-0283">Flagellar rotation</keyword>
<evidence type="ECO:0000256" key="9">
    <source>
        <dbReference type="ARBA" id="ARBA00023136"/>
    </source>
</evidence>
<keyword evidence="11" id="KW-0282">Flagellum</keyword>
<dbReference type="RefSeq" id="WP_114469412.1">
    <property type="nucleotide sequence ID" value="NZ_QPJK01000005.1"/>
</dbReference>
<keyword evidence="6" id="KW-0812">Transmembrane</keyword>
<evidence type="ECO:0000256" key="10">
    <source>
        <dbReference type="RuleBase" id="RU364125"/>
    </source>
</evidence>
<keyword evidence="5 10" id="KW-0145">Chemotaxis</keyword>
<gene>
    <name evidence="11" type="ORF">DES41_105427</name>
</gene>
<evidence type="ECO:0000256" key="2">
    <source>
        <dbReference type="ARBA" id="ARBA00004162"/>
    </source>
</evidence>
<keyword evidence="9 10" id="KW-0472">Membrane</keyword>
<comment type="function">
    <text evidence="1 10">Controls the rotational direction of flagella during chemotaxis.</text>
</comment>
<evidence type="ECO:0000256" key="5">
    <source>
        <dbReference type="ARBA" id="ARBA00022500"/>
    </source>
</evidence>
<dbReference type="Pfam" id="PF03748">
    <property type="entry name" value="FliL"/>
    <property type="match status" value="1"/>
</dbReference>
<dbReference type="GO" id="GO:0005886">
    <property type="term" value="C:plasma membrane"/>
    <property type="evidence" value="ECO:0007669"/>
    <property type="project" value="UniProtKB-SubCell"/>
</dbReference>
<evidence type="ECO:0000313" key="11">
    <source>
        <dbReference type="EMBL" id="RCW70484.1"/>
    </source>
</evidence>
<comment type="caution">
    <text evidence="11">The sequence shown here is derived from an EMBL/GenBank/DDBJ whole genome shotgun (WGS) entry which is preliminary data.</text>
</comment>
<keyword evidence="8" id="KW-1133">Transmembrane helix</keyword>
<evidence type="ECO:0000313" key="12">
    <source>
        <dbReference type="Proteomes" id="UP000252884"/>
    </source>
</evidence>
<keyword evidence="11" id="KW-0969">Cilium</keyword>
<evidence type="ECO:0000256" key="4">
    <source>
        <dbReference type="ARBA" id="ARBA00022475"/>
    </source>
</evidence>
<dbReference type="AlphaFoldDB" id="A0A368XWS9"/>
<proteinExistence type="inferred from homology"/>
<reference evidence="11 12" key="1">
    <citation type="submission" date="2018-07" db="EMBL/GenBank/DDBJ databases">
        <title>Genomic Encyclopedia of Type Strains, Phase IV (KMG-IV): sequencing the most valuable type-strain genomes for metagenomic binning, comparative biology and taxonomic classification.</title>
        <authorList>
            <person name="Goeker M."/>
        </authorList>
    </citation>
    <scope>NUCLEOTIDE SEQUENCE [LARGE SCALE GENOMIC DNA]</scope>
    <source>
        <strain evidence="11 12">DSM 21634</strain>
    </source>
</reference>
<evidence type="ECO:0000256" key="8">
    <source>
        <dbReference type="ARBA" id="ARBA00022989"/>
    </source>
</evidence>
<evidence type="ECO:0000256" key="6">
    <source>
        <dbReference type="ARBA" id="ARBA00022692"/>
    </source>
</evidence>
<accession>A0A368XWS9</accession>
<dbReference type="GO" id="GO:0009425">
    <property type="term" value="C:bacterial-type flagellum basal body"/>
    <property type="evidence" value="ECO:0007669"/>
    <property type="project" value="InterPro"/>
</dbReference>
<dbReference type="InterPro" id="IPR005503">
    <property type="entry name" value="FliL"/>
</dbReference>
<name>A0A368XWS9_9BURK</name>
<evidence type="ECO:0000256" key="7">
    <source>
        <dbReference type="ARBA" id="ARBA00022779"/>
    </source>
</evidence>
<organism evidence="11 12">
    <name type="scientific">Pseudorhodoferax soli</name>
    <dbReference type="NCBI Taxonomy" id="545864"/>
    <lineage>
        <taxon>Bacteria</taxon>
        <taxon>Pseudomonadati</taxon>
        <taxon>Pseudomonadota</taxon>
        <taxon>Betaproteobacteria</taxon>
        <taxon>Burkholderiales</taxon>
        <taxon>Comamonadaceae</taxon>
    </lineage>
</organism>
<comment type="similarity">
    <text evidence="3 10">Belongs to the FliL family.</text>
</comment>